<dbReference type="PROSITE" id="PS51257">
    <property type="entry name" value="PROKAR_LIPOPROTEIN"/>
    <property type="match status" value="1"/>
</dbReference>
<dbReference type="RefSeq" id="WP_118357308.1">
    <property type="nucleotide sequence ID" value="NZ_QSAT01000019.1"/>
</dbReference>
<protein>
    <recommendedName>
        <fullName evidence="4">Lipoprotein</fullName>
    </recommendedName>
</protein>
<sequence length="211" mass="23739">MNTNFVKSLLVIGMGLSLAACSSNDPEPKKEDTKVVEAKKEEKKEKKATDFVVSKNYNKKYDIIITMPQDFTTIYTPTDGVKVTGEIVNDSFIRYSFENKEADTKKIAAIEANADATADEVAETFNKGEEDESKLYKPYQVGNYTGVNKISDYSYDDYVTYNMYFNLDRDGFKGTIKVVVEKLKAEADDSDTEAIITAILDNVKVEKKKCE</sequence>
<comment type="caution">
    <text evidence="2">The sequence shown here is derived from an EMBL/GenBank/DDBJ whole genome shotgun (WGS) entry which is preliminary data.</text>
</comment>
<feature type="chain" id="PRO_5039101321" description="Lipoprotein" evidence="1">
    <location>
        <begin position="23"/>
        <end position="211"/>
    </location>
</feature>
<name>A0A413CTI7_9FIRM</name>
<evidence type="ECO:0000256" key="1">
    <source>
        <dbReference type="SAM" id="SignalP"/>
    </source>
</evidence>
<evidence type="ECO:0000313" key="2">
    <source>
        <dbReference type="EMBL" id="RGW74917.1"/>
    </source>
</evidence>
<keyword evidence="1" id="KW-0732">Signal</keyword>
<dbReference type="Proteomes" id="UP000284651">
    <property type="component" value="Unassembled WGS sequence"/>
</dbReference>
<organism evidence="2 3">
    <name type="scientific">Holdemanella biformis</name>
    <dbReference type="NCBI Taxonomy" id="1735"/>
    <lineage>
        <taxon>Bacteria</taxon>
        <taxon>Bacillati</taxon>
        <taxon>Bacillota</taxon>
        <taxon>Erysipelotrichia</taxon>
        <taxon>Erysipelotrichales</taxon>
        <taxon>Erysipelotrichaceae</taxon>
        <taxon>Holdemanella</taxon>
    </lineage>
</organism>
<accession>A0A413CTI7</accession>
<reference evidence="2 3" key="1">
    <citation type="submission" date="2018-08" db="EMBL/GenBank/DDBJ databases">
        <title>A genome reference for cultivated species of the human gut microbiota.</title>
        <authorList>
            <person name="Zou Y."/>
            <person name="Xue W."/>
            <person name="Luo G."/>
        </authorList>
    </citation>
    <scope>NUCLEOTIDE SEQUENCE [LARGE SCALE GENOMIC DNA]</scope>
    <source>
        <strain evidence="2 3">AF10-31</strain>
    </source>
</reference>
<evidence type="ECO:0008006" key="4">
    <source>
        <dbReference type="Google" id="ProtNLM"/>
    </source>
</evidence>
<gene>
    <name evidence="2" type="ORF">DWV56_06815</name>
</gene>
<dbReference type="EMBL" id="QSAT01000019">
    <property type="protein sequence ID" value="RGW74917.1"/>
    <property type="molecule type" value="Genomic_DNA"/>
</dbReference>
<feature type="signal peptide" evidence="1">
    <location>
        <begin position="1"/>
        <end position="22"/>
    </location>
</feature>
<dbReference type="AlphaFoldDB" id="A0A413CTI7"/>
<evidence type="ECO:0000313" key="3">
    <source>
        <dbReference type="Proteomes" id="UP000284651"/>
    </source>
</evidence>
<proteinExistence type="predicted"/>